<feature type="domain" description="OB" evidence="2">
    <location>
        <begin position="72"/>
        <end position="151"/>
    </location>
</feature>
<dbReference type="Pfam" id="PF01336">
    <property type="entry name" value="tRNA_anti-codon"/>
    <property type="match status" value="1"/>
</dbReference>
<dbReference type="PANTHER" id="PTHR13356:SF0">
    <property type="entry name" value="SOSS COMPLEX SUBUNIT B HOMOLOG"/>
    <property type="match status" value="1"/>
</dbReference>
<gene>
    <name evidence="5" type="primary">rpa_1</name>
    <name evidence="4" type="ORF">APG11_00753</name>
    <name evidence="5" type="ORF">APG12_00730</name>
</gene>
<keyword evidence="1" id="KW-0238">DNA-binding</keyword>
<evidence type="ECO:0000313" key="7">
    <source>
        <dbReference type="Proteomes" id="UP000092403"/>
    </source>
</evidence>
<dbReference type="PANTHER" id="PTHR13356">
    <property type="entry name" value="OB FOLD NUCLEIC ACID BINDING PROTEIN-RELATED"/>
    <property type="match status" value="1"/>
</dbReference>
<evidence type="ECO:0000313" key="4">
    <source>
        <dbReference type="EMBL" id="KYC47978.1"/>
    </source>
</evidence>
<proteinExistence type="predicted"/>
<dbReference type="Proteomes" id="UP000091929">
    <property type="component" value="Unassembled WGS sequence"/>
</dbReference>
<reference evidence="6 7" key="1">
    <citation type="journal article" date="2016" name="ISME J.">
        <title>Chasing the elusive Euryarchaeota class WSA2: genomes reveal a uniquely fastidious methyl-reducing methanogen.</title>
        <authorList>
            <person name="Nobu M.K."/>
            <person name="Narihiro T."/>
            <person name="Kuroda K."/>
            <person name="Mei R."/>
            <person name="Liu W.T."/>
        </authorList>
    </citation>
    <scope>NUCLEOTIDE SEQUENCE [LARGE SCALE GENOMIC DNA]</scope>
    <source>
        <strain evidence="4">B15fssc0709_Meth_Bin003</strain>
        <strain evidence="5">BMIXfssc0709_Meth_Bin006</strain>
    </source>
</reference>
<dbReference type="InterPro" id="IPR004365">
    <property type="entry name" value="NA-bd_OB_tRNA"/>
</dbReference>
<dbReference type="Pfam" id="PF08646">
    <property type="entry name" value="Rep_fac-A_C"/>
    <property type="match status" value="1"/>
</dbReference>
<evidence type="ECO:0000259" key="3">
    <source>
        <dbReference type="Pfam" id="PF08646"/>
    </source>
</evidence>
<accession>A0A150J057</accession>
<dbReference type="AlphaFoldDB" id="A0A150J057"/>
<dbReference type="SUPFAM" id="SSF50249">
    <property type="entry name" value="Nucleic acid-binding proteins"/>
    <property type="match status" value="2"/>
</dbReference>
<comment type="caution">
    <text evidence="5">The sequence shown here is derived from an EMBL/GenBank/DDBJ whole genome shotgun (WGS) entry which is preliminary data.</text>
</comment>
<evidence type="ECO:0000313" key="6">
    <source>
        <dbReference type="Proteomes" id="UP000091929"/>
    </source>
</evidence>
<dbReference type="GO" id="GO:0003677">
    <property type="term" value="F:DNA binding"/>
    <property type="evidence" value="ECO:0007669"/>
    <property type="project" value="UniProtKB-KW"/>
</dbReference>
<dbReference type="CDD" id="cd04491">
    <property type="entry name" value="SoSSB_OBF"/>
    <property type="match status" value="1"/>
</dbReference>
<accession>A0A150ISY4</accession>
<dbReference type="Proteomes" id="UP000092403">
    <property type="component" value="Unassembled WGS sequence"/>
</dbReference>
<feature type="domain" description="Replication factor A C-terminal" evidence="3">
    <location>
        <begin position="195"/>
        <end position="274"/>
    </location>
</feature>
<protein>
    <submittedName>
        <fullName evidence="5">Replication factor A</fullName>
    </submittedName>
</protein>
<evidence type="ECO:0000313" key="5">
    <source>
        <dbReference type="EMBL" id="KYC50596.1"/>
    </source>
</evidence>
<sequence>MEDDVSLIMSKLMEKGYTEAQIKEKIRVKKESSMFNLTTKGILSIIASEEGIILPGKEDLKIDSLKEGMKDVNVMGRVTRKYAPKEFTRDDGSQGVVLNIIMADNTGEIPVVFWDENAVKCSETVNKGDVLKIISGQVKGGIKGPQLYISSKSKVIVNPEGIDQSSLPDNSAIKSLKYERAMISELNPGEKFKEIRGTIAKLYSVFFYDGCPTCFRKIDSGKKGFCKHCKTEVTPTKVAILDLGIDDSTGYIRASFFKDKAEKVLGVNADQVHDGIKNYLEKGFNFRNAGEAYLSDNHYNLLGKEIIISGNIAESEFVGSVFQVHNIFDIDLEEEIEMVIDAIEKEMQ</sequence>
<dbReference type="InterPro" id="IPR013955">
    <property type="entry name" value="Rep_factor-A_C"/>
</dbReference>
<dbReference type="InterPro" id="IPR051231">
    <property type="entry name" value="SOSS-B"/>
</dbReference>
<dbReference type="GO" id="GO:0000724">
    <property type="term" value="P:double-strand break repair via homologous recombination"/>
    <property type="evidence" value="ECO:0007669"/>
    <property type="project" value="TreeGrafter"/>
</dbReference>
<dbReference type="EMBL" id="LNGF01000013">
    <property type="protein sequence ID" value="KYC47978.1"/>
    <property type="molecule type" value="Genomic_DNA"/>
</dbReference>
<dbReference type="EMBL" id="LNJC01000011">
    <property type="protein sequence ID" value="KYC50596.1"/>
    <property type="molecule type" value="Genomic_DNA"/>
</dbReference>
<dbReference type="InterPro" id="IPR012340">
    <property type="entry name" value="NA-bd_OB-fold"/>
</dbReference>
<name>A0A150J057_9EURY</name>
<dbReference type="GO" id="GO:0010212">
    <property type="term" value="P:response to ionizing radiation"/>
    <property type="evidence" value="ECO:0007669"/>
    <property type="project" value="TreeGrafter"/>
</dbReference>
<dbReference type="Gene3D" id="2.40.50.140">
    <property type="entry name" value="Nucleic acid-binding proteins"/>
    <property type="match status" value="2"/>
</dbReference>
<organism evidence="5 7">
    <name type="scientific">Candidatus Methanofastidiosum methylothiophilum</name>
    <dbReference type="NCBI Taxonomy" id="1705564"/>
    <lineage>
        <taxon>Archaea</taxon>
        <taxon>Methanobacteriati</taxon>
        <taxon>Methanobacteriota</taxon>
        <taxon>Stenosarchaea group</taxon>
        <taxon>Candidatus Methanofastidiosia</taxon>
        <taxon>Candidatus Methanofastidiosales</taxon>
        <taxon>Candidatus Methanofastidiosaceae</taxon>
        <taxon>Candidatus Methanofastidiosum</taxon>
    </lineage>
</organism>
<evidence type="ECO:0000256" key="1">
    <source>
        <dbReference type="ARBA" id="ARBA00023125"/>
    </source>
</evidence>
<evidence type="ECO:0000259" key="2">
    <source>
        <dbReference type="Pfam" id="PF01336"/>
    </source>
</evidence>